<keyword evidence="1 4" id="KW-0285">Flavoprotein</keyword>
<dbReference type="GO" id="GO:0003677">
    <property type="term" value="F:DNA binding"/>
    <property type="evidence" value="ECO:0007669"/>
    <property type="project" value="TreeGrafter"/>
</dbReference>
<feature type="site" description="Electron transfer via tryptophanyl radical" evidence="5">
    <location>
        <position position="389"/>
    </location>
</feature>
<comment type="caution">
    <text evidence="8">The sequence shown here is derived from an EMBL/GenBank/DDBJ whole genome shotgun (WGS) entry which is preliminary data.</text>
</comment>
<evidence type="ECO:0000256" key="1">
    <source>
        <dbReference type="ARBA" id="ARBA00022630"/>
    </source>
</evidence>
<dbReference type="SUPFAM" id="SSF52425">
    <property type="entry name" value="Cryptochrome/photolyase, N-terminal domain"/>
    <property type="match status" value="1"/>
</dbReference>
<dbReference type="InterPro" id="IPR002081">
    <property type="entry name" value="Cryptochrome/DNA_photolyase_1"/>
</dbReference>
<dbReference type="InterPro" id="IPR006050">
    <property type="entry name" value="DNA_photolyase_N"/>
</dbReference>
<keyword evidence="9" id="KW-1185">Reference proteome</keyword>
<evidence type="ECO:0000313" key="8">
    <source>
        <dbReference type="EMBL" id="MUN07254.1"/>
    </source>
</evidence>
<feature type="site" description="Electron transfer via tryptophanyl radical" evidence="5">
    <location>
        <position position="366"/>
    </location>
</feature>
<dbReference type="GO" id="GO:0009416">
    <property type="term" value="P:response to light stimulus"/>
    <property type="evidence" value="ECO:0007669"/>
    <property type="project" value="TreeGrafter"/>
</dbReference>
<feature type="binding site" evidence="4">
    <location>
        <position position="278"/>
    </location>
    <ligand>
        <name>FAD</name>
        <dbReference type="ChEBI" id="CHEBI:57692"/>
    </ligand>
</feature>
<dbReference type="Gene3D" id="1.25.40.80">
    <property type="match status" value="1"/>
</dbReference>
<comment type="similarity">
    <text evidence="6">Belongs to the DNA photolyase family.</text>
</comment>
<dbReference type="OrthoDB" id="9772484at2"/>
<dbReference type="InterPro" id="IPR036134">
    <property type="entry name" value="Crypto/Photolyase_FAD-like_sf"/>
</dbReference>
<dbReference type="SUPFAM" id="SSF48173">
    <property type="entry name" value="Cryptochrome/photolyase FAD-binding domain"/>
    <property type="match status" value="1"/>
</dbReference>
<dbReference type="GO" id="GO:0003904">
    <property type="term" value="F:deoxyribodipyrimidine photo-lyase activity"/>
    <property type="evidence" value="ECO:0007669"/>
    <property type="project" value="TreeGrafter"/>
</dbReference>
<dbReference type="PANTHER" id="PTHR11455">
    <property type="entry name" value="CRYPTOCHROME"/>
    <property type="match status" value="1"/>
</dbReference>
<accession>A0A7C9LHG1</accession>
<dbReference type="Gene3D" id="1.10.579.10">
    <property type="entry name" value="DNA Cyclobutane Dipyrimidine Photolyase, subunit A, domain 3"/>
    <property type="match status" value="1"/>
</dbReference>
<reference evidence="8 9" key="1">
    <citation type="submission" date="2019-11" db="EMBL/GenBank/DDBJ databases">
        <title>Agromyces kandeliae sp. nov., isolated from mangrove soil.</title>
        <authorList>
            <person name="Wang R."/>
        </authorList>
    </citation>
    <scope>NUCLEOTIDE SEQUENCE [LARGE SCALE GENOMIC DNA]</scope>
    <source>
        <strain evidence="8 9">JCM 11431</strain>
    </source>
</reference>
<name>A0A7C9LHG1_9MICO</name>
<dbReference type="PRINTS" id="PR00147">
    <property type="entry name" value="DNAPHOTLYASE"/>
</dbReference>
<dbReference type="Gene3D" id="3.40.50.620">
    <property type="entry name" value="HUPs"/>
    <property type="match status" value="1"/>
</dbReference>
<evidence type="ECO:0000256" key="6">
    <source>
        <dbReference type="RuleBase" id="RU004182"/>
    </source>
</evidence>
<dbReference type="Proteomes" id="UP000480122">
    <property type="component" value="Unassembled WGS sequence"/>
</dbReference>
<dbReference type="GO" id="GO:0006950">
    <property type="term" value="P:response to stress"/>
    <property type="evidence" value="ECO:0007669"/>
    <property type="project" value="UniProtKB-ARBA"/>
</dbReference>
<evidence type="ECO:0000256" key="4">
    <source>
        <dbReference type="PIRSR" id="PIRSR602081-1"/>
    </source>
</evidence>
<feature type="site" description="Electron transfer via tryptophanyl radical" evidence="5">
    <location>
        <position position="312"/>
    </location>
</feature>
<feature type="domain" description="Photolyase/cryptochrome alpha/beta" evidence="7">
    <location>
        <begin position="4"/>
        <end position="133"/>
    </location>
</feature>
<dbReference type="PROSITE" id="PS00394">
    <property type="entry name" value="DNA_PHOTOLYASES_1_1"/>
    <property type="match status" value="1"/>
</dbReference>
<dbReference type="Pfam" id="PF00875">
    <property type="entry name" value="DNA_photolyase"/>
    <property type="match status" value="1"/>
</dbReference>
<feature type="binding site" evidence="4">
    <location>
        <begin position="244"/>
        <end position="248"/>
    </location>
    <ligand>
        <name>FAD</name>
        <dbReference type="ChEBI" id="CHEBI:57692"/>
    </ligand>
</feature>
<organism evidence="8 9">
    <name type="scientific">Agromyces luteolus</name>
    <dbReference type="NCBI Taxonomy" id="88373"/>
    <lineage>
        <taxon>Bacteria</taxon>
        <taxon>Bacillati</taxon>
        <taxon>Actinomycetota</taxon>
        <taxon>Actinomycetes</taxon>
        <taxon>Micrococcales</taxon>
        <taxon>Microbacteriaceae</taxon>
        <taxon>Agromyces</taxon>
    </lineage>
</organism>
<dbReference type="InterPro" id="IPR018394">
    <property type="entry name" value="DNA_photolyase_1_CS_C"/>
</dbReference>
<dbReference type="InterPro" id="IPR014729">
    <property type="entry name" value="Rossmann-like_a/b/a_fold"/>
</dbReference>
<protein>
    <submittedName>
        <fullName evidence="8">Deoxyribodipyrimidine photo-lyase</fullName>
    </submittedName>
</protein>
<keyword evidence="2 4" id="KW-0274">FAD</keyword>
<proteinExistence type="inferred from homology"/>
<keyword evidence="8" id="KW-0456">Lyase</keyword>
<comment type="cofactor">
    <cofactor evidence="4">
        <name>FAD</name>
        <dbReference type="ChEBI" id="CHEBI:57692"/>
    </cofactor>
    <text evidence="4">Binds 1 FAD per subunit.</text>
</comment>
<dbReference type="InterPro" id="IPR005101">
    <property type="entry name" value="Cryptochr/Photolyase_FAD-bd"/>
</dbReference>
<dbReference type="GO" id="GO:0006139">
    <property type="term" value="P:nucleobase-containing compound metabolic process"/>
    <property type="evidence" value="ECO:0007669"/>
    <property type="project" value="UniProtKB-ARBA"/>
</dbReference>
<dbReference type="PROSITE" id="PS51645">
    <property type="entry name" value="PHR_CRY_ALPHA_BETA"/>
    <property type="match status" value="1"/>
</dbReference>
<keyword evidence="3 6" id="KW-0157">Chromophore</keyword>
<dbReference type="PROSITE" id="PS00691">
    <property type="entry name" value="DNA_PHOTOLYASES_1_2"/>
    <property type="match status" value="1"/>
</dbReference>
<dbReference type="Pfam" id="PF03441">
    <property type="entry name" value="FAD_binding_7"/>
    <property type="match status" value="1"/>
</dbReference>
<evidence type="ECO:0000259" key="7">
    <source>
        <dbReference type="PROSITE" id="PS51645"/>
    </source>
</evidence>
<dbReference type="GO" id="GO:0071949">
    <property type="term" value="F:FAD binding"/>
    <property type="evidence" value="ECO:0007669"/>
    <property type="project" value="TreeGrafter"/>
</dbReference>
<evidence type="ECO:0000256" key="5">
    <source>
        <dbReference type="PIRSR" id="PIRSR602081-2"/>
    </source>
</evidence>
<dbReference type="AlphaFoldDB" id="A0A7C9LHG1"/>
<dbReference type="InterPro" id="IPR036155">
    <property type="entry name" value="Crypto/Photolyase_N_sf"/>
</dbReference>
<dbReference type="RefSeq" id="WP_155842168.1">
    <property type="nucleotide sequence ID" value="NZ_BAAAIA010000002.1"/>
</dbReference>
<dbReference type="EMBL" id="WODA01000017">
    <property type="protein sequence ID" value="MUN07254.1"/>
    <property type="molecule type" value="Genomic_DNA"/>
</dbReference>
<evidence type="ECO:0000313" key="9">
    <source>
        <dbReference type="Proteomes" id="UP000480122"/>
    </source>
</evidence>
<feature type="binding site" evidence="4">
    <location>
        <begin position="379"/>
        <end position="381"/>
    </location>
    <ligand>
        <name>FAD</name>
        <dbReference type="ChEBI" id="CHEBI:57692"/>
    </ligand>
</feature>
<sequence length="459" mass="51488">MGATPSIVWFRDDLRVGDHPALHAAVERGEPIVAVHVLDEESAGVRPLGGAAKWWLHHSLASLADDLSDRGVRLVLRRGPAGRVIRSLVDETGAGAVFWNRRYGGAEREVDADLKSGLADAGLEVRSFGASLLFEPWTIRTGSGTPFSVFTPFWKACLAADEPRHPLPAPRELDGFGGPYGRGGPAGDHLDDWGLLPTHPDWAGGLRETWEPGERAAHRRLHAFLEEDLAEYAAGRDRLDRQSTSRLSPHLRWGEISPHAIWHATRERAAGTEGARKFLAEVGWREFAWHVLFHFPDLATRNWRSEFDAFPWPRLHPSALTAWERGRTGVPVVDAAMRELWHTGSMHNRARMVTASFLTKNLLIDWRRGEQWFWDTLVDADHASNPFGWQWVAGSGADAAPYFRVFNPELQREKFDPDGRYVGRWVPELDDDGYPEPIVDLRETRAAALAAYERVKASK</sequence>
<feature type="binding site" evidence="4">
    <location>
        <position position="232"/>
    </location>
    <ligand>
        <name>FAD</name>
        <dbReference type="ChEBI" id="CHEBI:57692"/>
    </ligand>
</feature>
<gene>
    <name evidence="8" type="ORF">GLX25_09005</name>
</gene>
<dbReference type="PANTHER" id="PTHR11455:SF9">
    <property type="entry name" value="CRYPTOCHROME CIRCADIAN CLOCK 5 ISOFORM X1"/>
    <property type="match status" value="1"/>
</dbReference>
<evidence type="ECO:0000256" key="2">
    <source>
        <dbReference type="ARBA" id="ARBA00022827"/>
    </source>
</evidence>
<evidence type="ECO:0000256" key="3">
    <source>
        <dbReference type="ARBA" id="ARBA00022991"/>
    </source>
</evidence>